<dbReference type="EMBL" id="LS483343">
    <property type="protein sequence ID" value="SQF41315.1"/>
    <property type="molecule type" value="Genomic_DNA"/>
</dbReference>
<dbReference type="Proteomes" id="UP000249495">
    <property type="component" value="Chromosome 1"/>
</dbReference>
<dbReference type="SUPFAM" id="SSF48371">
    <property type="entry name" value="ARM repeat"/>
    <property type="match status" value="1"/>
</dbReference>
<proteinExistence type="predicted"/>
<accession>A0A2X3VU98</accession>
<name>A0A2X3VU98_9STRE</name>
<dbReference type="Gene3D" id="1.25.40.290">
    <property type="entry name" value="ARM repeat domains"/>
    <property type="match status" value="1"/>
</dbReference>
<dbReference type="InterPro" id="IPR014825">
    <property type="entry name" value="DNA_alkylation"/>
</dbReference>
<dbReference type="Pfam" id="PF08713">
    <property type="entry name" value="DNA_alkylation"/>
    <property type="match status" value="1"/>
</dbReference>
<sequence>MTTQEMLMLFQENRDSIKAEAMAAYQKNQFDFYGIQTPLRRQLSKAFLKDKAAVEEIDWDFIMAMWQENYRECQYLACDYLRQSRVKKRLTVSDLAKLKQLIVTKSWWDSVDSLDEIVGSIVKRYPEAKRQILDWSLADNFWLRRIAIDHQLGFKEETDRHLLAEVIENNLQGSDFDNEFFINKAIGWSLRDYSKTAPDWVALFIEEHRNQMAPLSIREASKYL</sequence>
<reference evidence="1 2" key="1">
    <citation type="submission" date="2018-06" db="EMBL/GenBank/DDBJ databases">
        <authorList>
            <consortium name="Pathogen Informatics"/>
            <person name="Doyle S."/>
        </authorList>
    </citation>
    <scope>NUCLEOTIDE SEQUENCE [LARGE SCALE GENOMIC DNA]</scope>
    <source>
        <strain evidence="1 2">NCTC12278</strain>
    </source>
</reference>
<dbReference type="OrthoDB" id="9775346at2"/>
<evidence type="ECO:0000313" key="1">
    <source>
        <dbReference type="EMBL" id="SQF41315.1"/>
    </source>
</evidence>
<dbReference type="KEGG" id="sfer:NCTC12278_01920"/>
<organism evidence="1 2">
    <name type="scientific">Streptococcus ferus</name>
    <dbReference type="NCBI Taxonomy" id="1345"/>
    <lineage>
        <taxon>Bacteria</taxon>
        <taxon>Bacillati</taxon>
        <taxon>Bacillota</taxon>
        <taxon>Bacilli</taxon>
        <taxon>Lactobacillales</taxon>
        <taxon>Streptococcaceae</taxon>
        <taxon>Streptococcus</taxon>
    </lineage>
</organism>
<evidence type="ECO:0000313" key="2">
    <source>
        <dbReference type="Proteomes" id="UP000249495"/>
    </source>
</evidence>
<dbReference type="AlphaFoldDB" id="A0A2X3VU98"/>
<dbReference type="PANTHER" id="PTHR34070:SF1">
    <property type="entry name" value="DNA ALKYLATION REPAIR PROTEIN"/>
    <property type="match status" value="1"/>
</dbReference>
<keyword evidence="2" id="KW-1185">Reference proteome</keyword>
<gene>
    <name evidence="1" type="ORF">NCTC12278_01920</name>
</gene>
<dbReference type="RefSeq" id="WP_018030413.1">
    <property type="nucleotide sequence ID" value="NZ_JBCLUB010000002.1"/>
</dbReference>
<dbReference type="InterPro" id="IPR016024">
    <property type="entry name" value="ARM-type_fold"/>
</dbReference>
<dbReference type="CDD" id="cd07064">
    <property type="entry name" value="AlkD_like_1"/>
    <property type="match status" value="1"/>
</dbReference>
<dbReference type="Gene3D" id="1.20.1660.10">
    <property type="entry name" value="Hypothetical protein (EF3068)"/>
    <property type="match status" value="1"/>
</dbReference>
<dbReference type="PANTHER" id="PTHR34070">
    <property type="entry name" value="ARMADILLO-TYPE FOLD"/>
    <property type="match status" value="1"/>
</dbReference>
<protein>
    <submittedName>
        <fullName evidence="1">DNA alkylation repair protein</fullName>
    </submittedName>
</protein>
<dbReference type="STRING" id="1123303.GCA_000372425_01085"/>